<evidence type="ECO:0000256" key="2">
    <source>
        <dbReference type="ARBA" id="ARBA00006279"/>
    </source>
</evidence>
<feature type="transmembrane region" description="Helical" evidence="7">
    <location>
        <begin position="29"/>
        <end position="56"/>
    </location>
</feature>
<protein>
    <recommendedName>
        <fullName evidence="7">Solute carrier family 40 member</fullName>
    </recommendedName>
</protein>
<name>A0A9C7UQN1_9RHOD</name>
<keyword evidence="5 7" id="KW-1133">Transmembrane helix</keyword>
<reference evidence="8" key="1">
    <citation type="journal article" date="2022" name="Proc. Natl. Acad. Sci. U.S.A.">
        <title>Life cycle and functional genomics of the unicellular red alga Galdieria for elucidating algal and plant evolution and industrial use.</title>
        <authorList>
            <person name="Hirooka S."/>
            <person name="Itabashi T."/>
            <person name="Ichinose T.M."/>
            <person name="Onuma R."/>
            <person name="Fujiwara T."/>
            <person name="Yamashita S."/>
            <person name="Jong L.W."/>
            <person name="Tomita R."/>
            <person name="Iwane A.H."/>
            <person name="Miyagishima S.Y."/>
        </authorList>
    </citation>
    <scope>NUCLEOTIDE SEQUENCE</scope>
    <source>
        <strain evidence="8">NBRC 102759</strain>
    </source>
</reference>
<feature type="transmembrane region" description="Helical" evidence="7">
    <location>
        <begin position="400"/>
        <end position="422"/>
    </location>
</feature>
<keyword evidence="7" id="KW-0406">Ion transport</keyword>
<dbReference type="Pfam" id="PF06963">
    <property type="entry name" value="FPN1"/>
    <property type="match status" value="1"/>
</dbReference>
<keyword evidence="6 7" id="KW-0472">Membrane</keyword>
<feature type="transmembrane region" description="Helical" evidence="7">
    <location>
        <begin position="76"/>
        <end position="99"/>
    </location>
</feature>
<dbReference type="GO" id="GO:0016020">
    <property type="term" value="C:membrane"/>
    <property type="evidence" value="ECO:0007669"/>
    <property type="project" value="UniProtKB-SubCell"/>
</dbReference>
<feature type="transmembrane region" description="Helical" evidence="7">
    <location>
        <begin position="306"/>
        <end position="325"/>
    </location>
</feature>
<evidence type="ECO:0000256" key="7">
    <source>
        <dbReference type="RuleBase" id="RU365065"/>
    </source>
</evidence>
<dbReference type="OrthoDB" id="648861at2759"/>
<sequence>MLWYYYNKQQTLLLIGHATSRLGDQAWNFIVPLVLVVVSQGALWVASFYAICGRIVTLLSGSRLGVYMDTHERIRVVRSGAIISVCSVIWVTFLFAWLLQISDTSTCFHGNWLEWLFQQHCSWKIKSLFIFLSITGSGEVIGAFLTRVSVERDWIVELVDPENLAHFNATLRRIDLLSEISAPLLVGWWVNTSSISSTVYSILCVGLFNILSFLMEYGILHWMNSVGNWNTHSVTVQEISSRDVVDSQQSHAEDPILSSFSIFIRHPLNWVLLAYACLWFNATSPHGILLTSYLAEEHVSNLTLGIFRASGAIFGFLGTLAFPWLEKFWGLQFTCLISLLLETITLIFSCILIESSTKNGWSLSFSLAMIVVSRVGLYIYELGESLYLQRYTEATQRGRMGAVEGVLTHTAYMGLLTAGLVLNTTQQFLYLWIASAMFAALASLLYIIWCTLFVEDYHYHGDSLQLKHSHTLEQQQQLDEWGCGWHTHLHKR</sequence>
<evidence type="ECO:0000313" key="9">
    <source>
        <dbReference type="Proteomes" id="UP001061958"/>
    </source>
</evidence>
<evidence type="ECO:0000256" key="6">
    <source>
        <dbReference type="ARBA" id="ARBA00023136"/>
    </source>
</evidence>
<dbReference type="InterPro" id="IPR036259">
    <property type="entry name" value="MFS_trans_sf"/>
</dbReference>
<organism evidence="8 9">
    <name type="scientific">Galdieria partita</name>
    <dbReference type="NCBI Taxonomy" id="83374"/>
    <lineage>
        <taxon>Eukaryota</taxon>
        <taxon>Rhodophyta</taxon>
        <taxon>Bangiophyceae</taxon>
        <taxon>Galdieriales</taxon>
        <taxon>Galdieriaceae</taxon>
        <taxon>Galdieria</taxon>
    </lineage>
</organism>
<gene>
    <name evidence="8" type="ORF">GpartN1_g3652.t1</name>
</gene>
<evidence type="ECO:0000313" key="8">
    <source>
        <dbReference type="EMBL" id="GJQ11861.1"/>
    </source>
</evidence>
<dbReference type="SUPFAM" id="SSF103473">
    <property type="entry name" value="MFS general substrate transporter"/>
    <property type="match status" value="1"/>
</dbReference>
<dbReference type="Gene3D" id="1.20.1250.20">
    <property type="entry name" value="MFS general substrate transporter like domains"/>
    <property type="match status" value="1"/>
</dbReference>
<evidence type="ECO:0000256" key="5">
    <source>
        <dbReference type="ARBA" id="ARBA00022989"/>
    </source>
</evidence>
<feature type="transmembrane region" description="Helical" evidence="7">
    <location>
        <begin position="270"/>
        <end position="294"/>
    </location>
</feature>
<dbReference type="InterPro" id="IPR009716">
    <property type="entry name" value="Ferroportin-1"/>
</dbReference>
<dbReference type="Proteomes" id="UP001061958">
    <property type="component" value="Unassembled WGS sequence"/>
</dbReference>
<evidence type="ECO:0000256" key="1">
    <source>
        <dbReference type="ARBA" id="ARBA00004141"/>
    </source>
</evidence>
<dbReference type="PANTHER" id="PTHR11660:SF57">
    <property type="entry name" value="SOLUTE CARRIER FAMILY 40 MEMBER"/>
    <property type="match status" value="1"/>
</dbReference>
<feature type="transmembrane region" description="Helical" evidence="7">
    <location>
        <begin position="429"/>
        <end position="454"/>
    </location>
</feature>
<feature type="transmembrane region" description="Helical" evidence="7">
    <location>
        <begin position="331"/>
        <end position="353"/>
    </location>
</feature>
<dbReference type="PANTHER" id="PTHR11660">
    <property type="entry name" value="SOLUTE CARRIER FAMILY 40 MEMBER"/>
    <property type="match status" value="1"/>
</dbReference>
<evidence type="ECO:0000256" key="3">
    <source>
        <dbReference type="ARBA" id="ARBA00022448"/>
    </source>
</evidence>
<reference evidence="8" key="2">
    <citation type="submission" date="2022-01" db="EMBL/GenBank/DDBJ databases">
        <authorList>
            <person name="Hirooka S."/>
            <person name="Miyagishima S.Y."/>
        </authorList>
    </citation>
    <scope>NUCLEOTIDE SEQUENCE</scope>
    <source>
        <strain evidence="8">NBRC 102759</strain>
    </source>
</reference>
<keyword evidence="4 7" id="KW-0812">Transmembrane</keyword>
<feature type="transmembrane region" description="Helical" evidence="7">
    <location>
        <begin position="199"/>
        <end position="220"/>
    </location>
</feature>
<keyword evidence="9" id="KW-1185">Reference proteome</keyword>
<dbReference type="GO" id="GO:0005381">
    <property type="term" value="F:iron ion transmembrane transporter activity"/>
    <property type="evidence" value="ECO:0007669"/>
    <property type="project" value="UniProtKB-UniRule"/>
</dbReference>
<feature type="transmembrane region" description="Helical" evidence="7">
    <location>
        <begin position="360"/>
        <end position="380"/>
    </location>
</feature>
<evidence type="ECO:0000256" key="4">
    <source>
        <dbReference type="ARBA" id="ARBA00022692"/>
    </source>
</evidence>
<comment type="caution">
    <text evidence="8">The sequence shown here is derived from an EMBL/GenBank/DDBJ whole genome shotgun (WGS) entry which is preliminary data.</text>
</comment>
<comment type="function">
    <text evidence="7">May be involved in iron transport and iron homeostasis.</text>
</comment>
<dbReference type="EMBL" id="BQMJ01000028">
    <property type="protein sequence ID" value="GJQ11861.1"/>
    <property type="molecule type" value="Genomic_DNA"/>
</dbReference>
<comment type="subcellular location">
    <subcellularLocation>
        <location evidence="1 7">Membrane</location>
        <topology evidence="1 7">Multi-pass membrane protein</topology>
    </subcellularLocation>
</comment>
<feature type="transmembrane region" description="Helical" evidence="7">
    <location>
        <begin position="125"/>
        <end position="145"/>
    </location>
</feature>
<comment type="similarity">
    <text evidence="2 7">Belongs to the ferroportin (FP) (TC 2.A.100) family. SLC40A subfamily.</text>
</comment>
<dbReference type="AlphaFoldDB" id="A0A9C7UQN1"/>
<proteinExistence type="inferred from homology"/>
<accession>A0A9C7UQN1</accession>
<keyword evidence="3 7" id="KW-0813">Transport</keyword>